<comment type="caution">
    <text evidence="2">The sequence shown here is derived from an EMBL/GenBank/DDBJ whole genome shotgun (WGS) entry which is preliminary data.</text>
</comment>
<evidence type="ECO:0000313" key="3">
    <source>
        <dbReference type="EMBL" id="KAF4144865.1"/>
    </source>
</evidence>
<feature type="region of interest" description="Disordered" evidence="1">
    <location>
        <begin position="1"/>
        <end position="68"/>
    </location>
</feature>
<protein>
    <submittedName>
        <fullName evidence="2">Uncharacterized protein</fullName>
    </submittedName>
</protein>
<feature type="compositionally biased region" description="Polar residues" evidence="1">
    <location>
        <begin position="208"/>
        <end position="232"/>
    </location>
</feature>
<evidence type="ECO:0000313" key="2">
    <source>
        <dbReference type="EMBL" id="KAF4047460.1"/>
    </source>
</evidence>
<feature type="compositionally biased region" description="Low complexity" evidence="1">
    <location>
        <begin position="46"/>
        <end position="59"/>
    </location>
</feature>
<sequence length="266" mass="29775">MDQRLSDTGPFAEEESENELHVPSGIDEPERKRAEDEPRPSRQAAISSRLGSIRSRGPSKSPMELHRRCAETIERCSATLRERQRKMERLQLLLPLPNSSLHKENNARASPPTRCTPPRPTKRNKLGSTTPVLKRDKHSHGVRSPAWSMSSTKAKISTRLSFDDMATSPLTNRHSNNQTQIRNTVLDAPDTSRNSRHATMYENDKTATQESTPTSHSEGTPEPSSIDTSTNSPRRKAMVISPTWSQRQQNFMAAIEAEADSTNANE</sequence>
<dbReference type="AlphaFoldDB" id="A0A833TI94"/>
<keyword evidence="4" id="KW-1185">Reference proteome</keyword>
<dbReference type="EMBL" id="JAACNO010000795">
    <property type="protein sequence ID" value="KAF4144865.1"/>
    <property type="molecule type" value="Genomic_DNA"/>
</dbReference>
<gene>
    <name evidence="2" type="ORF">GN244_ATG00009</name>
    <name evidence="3" type="ORF">GN958_ATG06033</name>
</gene>
<feature type="region of interest" description="Disordered" evidence="1">
    <location>
        <begin position="166"/>
        <end position="246"/>
    </location>
</feature>
<dbReference type="Proteomes" id="UP000704712">
    <property type="component" value="Unassembled WGS sequence"/>
</dbReference>
<proteinExistence type="predicted"/>
<dbReference type="Proteomes" id="UP000602510">
    <property type="component" value="Unassembled WGS sequence"/>
</dbReference>
<evidence type="ECO:0000313" key="4">
    <source>
        <dbReference type="Proteomes" id="UP000602510"/>
    </source>
</evidence>
<feature type="compositionally biased region" description="Basic and acidic residues" evidence="1">
    <location>
        <begin position="28"/>
        <end position="40"/>
    </location>
</feature>
<reference evidence="2" key="1">
    <citation type="submission" date="2020-04" db="EMBL/GenBank/DDBJ databases">
        <title>Hybrid Assembly of Korean Phytophthora infestans isolates.</title>
        <authorList>
            <person name="Prokchorchik M."/>
            <person name="Lee Y."/>
            <person name="Seo J."/>
            <person name="Cho J.-H."/>
            <person name="Park Y.-E."/>
            <person name="Jang D.-C."/>
            <person name="Im J.-S."/>
            <person name="Choi J.-G."/>
            <person name="Park H.-J."/>
            <person name="Lee G.-B."/>
            <person name="Lee Y.-G."/>
            <person name="Hong S.-Y."/>
            <person name="Cho K."/>
            <person name="Sohn K.H."/>
        </authorList>
    </citation>
    <scope>NUCLEOTIDE SEQUENCE</scope>
    <source>
        <strain evidence="2">KR_1_A1</strain>
        <strain evidence="3">KR_2_A2</strain>
    </source>
</reference>
<feature type="region of interest" description="Disordered" evidence="1">
    <location>
        <begin position="100"/>
        <end position="151"/>
    </location>
</feature>
<organism evidence="2 4">
    <name type="scientific">Phytophthora infestans</name>
    <name type="common">Potato late blight agent</name>
    <name type="synonym">Botrytis infestans</name>
    <dbReference type="NCBI Taxonomy" id="4787"/>
    <lineage>
        <taxon>Eukaryota</taxon>
        <taxon>Sar</taxon>
        <taxon>Stramenopiles</taxon>
        <taxon>Oomycota</taxon>
        <taxon>Peronosporomycetes</taxon>
        <taxon>Peronosporales</taxon>
        <taxon>Peronosporaceae</taxon>
        <taxon>Phytophthora</taxon>
    </lineage>
</organism>
<name>A0A833TI94_PHYIN</name>
<feature type="compositionally biased region" description="Polar residues" evidence="1">
    <location>
        <begin position="168"/>
        <end position="183"/>
    </location>
</feature>
<accession>A0A833TI94</accession>
<evidence type="ECO:0000256" key="1">
    <source>
        <dbReference type="SAM" id="MobiDB-lite"/>
    </source>
</evidence>
<dbReference type="EMBL" id="WSZM01000001">
    <property type="protein sequence ID" value="KAF4047460.1"/>
    <property type="molecule type" value="Genomic_DNA"/>
</dbReference>